<proteinExistence type="predicted"/>
<evidence type="ECO:0000313" key="2">
    <source>
        <dbReference type="EMBL" id="KAJ2925479.1"/>
    </source>
</evidence>
<sequence length="633" mass="69341">MADLTSNIRNLELALSDSSGRTDKQLFREEGQQMEAVIRQLREAKKDEKRKVMGPVISKFCSEYLEVRKAIRDGHEIKFHRGWELPLAADVKTAVSKGKAPERPAQKLPKIDLNNPPRRDKVSIGSYFNIEWPGTWKQDPLDPRTKTSVEQPVAPSPKTPAERPIQLKNTGCLHLTALGSSKNPGSAGNEDSGSWSEAIWSEAIWGAEKHPGQTAWGLEENLGETKGSSKTPAGGDKGPSTTPAVKPPGIPQKPAKPSEDMDVDEPVQSTKAKKARIVEIPGGKPGEASKAGGGKGKEKGKEKETAPRQKARTEREEHEHGEAFYDPAENSSAGEYEDEAVGTKRKGKSAQKGNKAKKPKSVAVLSDTGSESEVPIVTQRKPIKKPGENIAEKPATKNPGASQGPKRRSNFNRFLPSATVKFLQDIKVRKSFTAEEKEQYDVWLQSITKTNPELEPKKERANTSRAVVLLGPTLVPLTGLVKNDSPCDYCREYCPFRCFVIDQGTSCLMCNFFRHVQCKKDGKPVMDKTDSKGGKKSKDKIGETRMGKASETSMGKAGETSMGKAGETSKGPNGQEASERHPAPWRYSESVLQALRSDCEETLRVEVAHWLAFLLMRPLITVGGILPIRAPVK</sequence>
<feature type="compositionally biased region" description="Basic and acidic residues" evidence="1">
    <location>
        <begin position="522"/>
        <end position="533"/>
    </location>
</feature>
<organism evidence="2 3">
    <name type="scientific">Candolleomyces eurysporus</name>
    <dbReference type="NCBI Taxonomy" id="2828524"/>
    <lineage>
        <taxon>Eukaryota</taxon>
        <taxon>Fungi</taxon>
        <taxon>Dikarya</taxon>
        <taxon>Basidiomycota</taxon>
        <taxon>Agaricomycotina</taxon>
        <taxon>Agaricomycetes</taxon>
        <taxon>Agaricomycetidae</taxon>
        <taxon>Agaricales</taxon>
        <taxon>Agaricineae</taxon>
        <taxon>Psathyrellaceae</taxon>
        <taxon>Candolleomyces</taxon>
    </lineage>
</organism>
<evidence type="ECO:0000313" key="3">
    <source>
        <dbReference type="Proteomes" id="UP001140091"/>
    </source>
</evidence>
<feature type="compositionally biased region" description="Basic and acidic residues" evidence="1">
    <location>
        <begin position="539"/>
        <end position="548"/>
    </location>
</feature>
<dbReference type="EMBL" id="JANBPK010001174">
    <property type="protein sequence ID" value="KAJ2925479.1"/>
    <property type="molecule type" value="Genomic_DNA"/>
</dbReference>
<feature type="region of interest" description="Disordered" evidence="1">
    <location>
        <begin position="522"/>
        <end position="583"/>
    </location>
</feature>
<feature type="compositionally biased region" description="Basic and acidic residues" evidence="1">
    <location>
        <begin position="295"/>
        <end position="323"/>
    </location>
</feature>
<dbReference type="Proteomes" id="UP001140091">
    <property type="component" value="Unassembled WGS sequence"/>
</dbReference>
<feature type="region of interest" description="Disordered" evidence="1">
    <location>
        <begin position="96"/>
        <end position="116"/>
    </location>
</feature>
<name>A0A9W8MEB4_9AGAR</name>
<keyword evidence="3" id="KW-1185">Reference proteome</keyword>
<protein>
    <submittedName>
        <fullName evidence="2">Uncharacterized protein</fullName>
    </submittedName>
</protein>
<feature type="compositionally biased region" description="Basic and acidic residues" evidence="1">
    <location>
        <begin position="385"/>
        <end position="395"/>
    </location>
</feature>
<evidence type="ECO:0000256" key="1">
    <source>
        <dbReference type="SAM" id="MobiDB-lite"/>
    </source>
</evidence>
<accession>A0A9W8MEB4</accession>
<feature type="region of interest" description="Disordered" evidence="1">
    <location>
        <begin position="176"/>
        <end position="411"/>
    </location>
</feature>
<reference evidence="2" key="1">
    <citation type="submission" date="2022-06" db="EMBL/GenBank/DDBJ databases">
        <title>Genome Sequence of Candolleomyces eurysporus.</title>
        <authorList>
            <person name="Buettner E."/>
        </authorList>
    </citation>
    <scope>NUCLEOTIDE SEQUENCE</scope>
    <source>
        <strain evidence="2">VTCC 930004</strain>
    </source>
</reference>
<feature type="compositionally biased region" description="Polar residues" evidence="1">
    <location>
        <begin position="178"/>
        <end position="195"/>
    </location>
</feature>
<feature type="compositionally biased region" description="Basic residues" evidence="1">
    <location>
        <begin position="343"/>
        <end position="360"/>
    </location>
</feature>
<feature type="region of interest" description="Disordered" evidence="1">
    <location>
        <begin position="135"/>
        <end position="164"/>
    </location>
</feature>
<comment type="caution">
    <text evidence="2">The sequence shown here is derived from an EMBL/GenBank/DDBJ whole genome shotgun (WGS) entry which is preliminary data.</text>
</comment>
<gene>
    <name evidence="2" type="ORF">H1R20_g11615</name>
</gene>
<dbReference type="AlphaFoldDB" id="A0A9W8MEB4"/>
<feature type="non-terminal residue" evidence="2">
    <location>
        <position position="633"/>
    </location>
</feature>